<evidence type="ECO:0000313" key="1">
    <source>
        <dbReference type="EMBL" id="NHC15335.1"/>
    </source>
</evidence>
<organism evidence="1 2">
    <name type="scientific">Motilibacter deserti</name>
    <dbReference type="NCBI Taxonomy" id="2714956"/>
    <lineage>
        <taxon>Bacteria</taxon>
        <taxon>Bacillati</taxon>
        <taxon>Actinomycetota</taxon>
        <taxon>Actinomycetes</taxon>
        <taxon>Motilibacterales</taxon>
        <taxon>Motilibacteraceae</taxon>
        <taxon>Motilibacter</taxon>
    </lineage>
</organism>
<gene>
    <name evidence="1" type="ORF">G9H71_16250</name>
</gene>
<dbReference type="EMBL" id="JAANNP010000025">
    <property type="protein sequence ID" value="NHC15335.1"/>
    <property type="molecule type" value="Genomic_DNA"/>
</dbReference>
<accession>A0ABX0H0I4</accession>
<comment type="caution">
    <text evidence="1">The sequence shown here is derived from an EMBL/GenBank/DDBJ whole genome shotgun (WGS) entry which is preliminary data.</text>
</comment>
<protein>
    <submittedName>
        <fullName evidence="1">Uncharacterized protein</fullName>
    </submittedName>
</protein>
<dbReference type="Proteomes" id="UP000800981">
    <property type="component" value="Unassembled WGS sequence"/>
</dbReference>
<sequence length="50" mass="5328">MRDRGAGMKDYVAPQLTVVGTLEQLTGRSDVGFASDMPLAHPGTVFTVFS</sequence>
<name>A0ABX0H0I4_9ACTN</name>
<keyword evidence="2" id="KW-1185">Reference proteome</keyword>
<proteinExistence type="predicted"/>
<reference evidence="1 2" key="1">
    <citation type="submission" date="2020-03" db="EMBL/GenBank/DDBJ databases">
        <title>Two novel Motilibacter sp.</title>
        <authorList>
            <person name="Liu S."/>
        </authorList>
    </citation>
    <scope>NUCLEOTIDE SEQUENCE [LARGE SCALE GENOMIC DNA]</scope>
    <source>
        <strain evidence="1 2">E257</strain>
    </source>
</reference>
<evidence type="ECO:0000313" key="2">
    <source>
        <dbReference type="Proteomes" id="UP000800981"/>
    </source>
</evidence>
<dbReference type="RefSeq" id="WP_166283651.1">
    <property type="nucleotide sequence ID" value="NZ_JAANNP010000025.1"/>
</dbReference>